<proteinExistence type="inferred from homology"/>
<dbReference type="InterPro" id="IPR017871">
    <property type="entry name" value="ABC_transporter-like_CS"/>
</dbReference>
<evidence type="ECO:0000256" key="8">
    <source>
        <dbReference type="ARBA" id="ARBA00023136"/>
    </source>
</evidence>
<evidence type="ECO:0000256" key="5">
    <source>
        <dbReference type="ARBA" id="ARBA00022741"/>
    </source>
</evidence>
<protein>
    <recommendedName>
        <fullName evidence="9">ABC transporter ATP-binding protein</fullName>
    </recommendedName>
</protein>
<dbReference type="PROSITE" id="PS50893">
    <property type="entry name" value="ABC_TRANSPORTER_2"/>
    <property type="match status" value="1"/>
</dbReference>
<dbReference type="KEGG" id="msil:METEAL_22920"/>
<dbReference type="SUPFAM" id="SSF52540">
    <property type="entry name" value="P-loop containing nucleoside triphosphate hydrolases"/>
    <property type="match status" value="1"/>
</dbReference>
<evidence type="ECO:0000259" key="10">
    <source>
        <dbReference type="PROSITE" id="PS50893"/>
    </source>
</evidence>
<sequence length="250" mass="26516">MTHPIIEAVDLHFSYPDGTRALRGVSFTVQPGEALALVGANGAGKSTLLQHLVGAAFPSRGALHVGGLPVDSGHLPALRKRVGMVFPDPDDQLFMPTVAQDVAFGPRNLGLAPGDVEARVRAALETVDALALAGKPPYRLSSGEKRRVAIATALALEPEILVMDEPTSGLDPRSRRHLAELLKAFGHTMVIATHDLDLVLDLCPRTLVIHEGVLAADGPTRDIFRNEGLLATCHLEKPLSMQGCPFCGPS</sequence>
<dbReference type="InterPro" id="IPR027417">
    <property type="entry name" value="P-loop_NTPase"/>
</dbReference>
<dbReference type="AlphaFoldDB" id="A0AA48KC44"/>
<dbReference type="Pfam" id="PF00005">
    <property type="entry name" value="ABC_tran"/>
    <property type="match status" value="1"/>
</dbReference>
<dbReference type="Proteomes" id="UP001238179">
    <property type="component" value="Chromosome"/>
</dbReference>
<dbReference type="FunFam" id="3.40.50.300:FF:000224">
    <property type="entry name" value="Energy-coupling factor transporter ATP-binding protein EcfA"/>
    <property type="match status" value="1"/>
</dbReference>
<comment type="similarity">
    <text evidence="2 9">Belongs to the ABC transporter superfamily.</text>
</comment>
<dbReference type="GO" id="GO:0005524">
    <property type="term" value="F:ATP binding"/>
    <property type="evidence" value="ECO:0007669"/>
    <property type="project" value="UniProtKB-UniRule"/>
</dbReference>
<keyword evidence="3 9" id="KW-0813">Transport</keyword>
<reference evidence="12" key="1">
    <citation type="journal article" date="2023" name="Int. J. Syst. Evol. Microbiol.">
        <title>Mesoterricola silvestris gen. nov., sp. nov., Mesoterricola sediminis sp. nov., Geothrix oryzae sp. nov., Geothrix edaphica sp. nov., Geothrix rubra sp. nov., and Geothrix limicola sp. nov., six novel members of Acidobacteriota isolated from soils.</title>
        <authorList>
            <person name="Itoh H."/>
            <person name="Sugisawa Y."/>
            <person name="Mise K."/>
            <person name="Xu Z."/>
            <person name="Kuniyasu M."/>
            <person name="Ushijima N."/>
            <person name="Kawano K."/>
            <person name="Kobayashi E."/>
            <person name="Shiratori Y."/>
            <person name="Masuda Y."/>
            <person name="Senoo K."/>
        </authorList>
    </citation>
    <scope>NUCLEOTIDE SEQUENCE [LARGE SCALE GENOMIC DNA]</scope>
    <source>
        <strain evidence="12">W79</strain>
    </source>
</reference>
<dbReference type="SMART" id="SM00382">
    <property type="entry name" value="AAA"/>
    <property type="match status" value="1"/>
</dbReference>
<name>A0AA48KC44_9BACT</name>
<dbReference type="GO" id="GO:0042626">
    <property type="term" value="F:ATPase-coupled transmembrane transporter activity"/>
    <property type="evidence" value="ECO:0007669"/>
    <property type="project" value="TreeGrafter"/>
</dbReference>
<keyword evidence="7" id="KW-1278">Translocase</keyword>
<evidence type="ECO:0000256" key="2">
    <source>
        <dbReference type="ARBA" id="ARBA00005417"/>
    </source>
</evidence>
<evidence type="ECO:0000313" key="12">
    <source>
        <dbReference type="Proteomes" id="UP001238179"/>
    </source>
</evidence>
<dbReference type="NCBIfam" id="TIGR01166">
    <property type="entry name" value="cbiO"/>
    <property type="match status" value="1"/>
</dbReference>
<evidence type="ECO:0000256" key="4">
    <source>
        <dbReference type="ARBA" id="ARBA00022475"/>
    </source>
</evidence>
<keyword evidence="4 9" id="KW-1003">Cell membrane</keyword>
<dbReference type="GO" id="GO:0006824">
    <property type="term" value="P:cobalt ion transport"/>
    <property type="evidence" value="ECO:0007669"/>
    <property type="project" value="InterPro"/>
</dbReference>
<dbReference type="RefSeq" id="WP_316411760.1">
    <property type="nucleotide sequence ID" value="NZ_AP027080.1"/>
</dbReference>
<dbReference type="InterPro" id="IPR003593">
    <property type="entry name" value="AAA+_ATPase"/>
</dbReference>
<comment type="function">
    <text evidence="9">Part of an ABC transporter complex. Responsible for energy coupling to the transport system.</text>
</comment>
<evidence type="ECO:0000256" key="6">
    <source>
        <dbReference type="ARBA" id="ARBA00022840"/>
    </source>
</evidence>
<comment type="subcellular location">
    <subcellularLocation>
        <location evidence="1 9">Cell membrane</location>
        <topology evidence="1 9">Peripheral membrane protein</topology>
    </subcellularLocation>
</comment>
<dbReference type="PROSITE" id="PS00211">
    <property type="entry name" value="ABC_TRANSPORTER_1"/>
    <property type="match status" value="1"/>
</dbReference>
<keyword evidence="8 9" id="KW-0472">Membrane</keyword>
<dbReference type="PANTHER" id="PTHR43553:SF24">
    <property type="entry name" value="ENERGY-COUPLING FACTOR TRANSPORTER ATP-BINDING PROTEIN ECFA1"/>
    <property type="match status" value="1"/>
</dbReference>
<keyword evidence="5 9" id="KW-0547">Nucleotide-binding</keyword>
<feature type="domain" description="ABC transporter" evidence="10">
    <location>
        <begin position="6"/>
        <end position="236"/>
    </location>
</feature>
<dbReference type="InterPro" id="IPR005876">
    <property type="entry name" value="Co_trans_ATP-bd"/>
</dbReference>
<gene>
    <name evidence="11" type="ORF">METEAL_22920</name>
</gene>
<dbReference type="CDD" id="cd03225">
    <property type="entry name" value="ABC_cobalt_CbiO_domain1"/>
    <property type="match status" value="1"/>
</dbReference>
<dbReference type="Gene3D" id="3.40.50.300">
    <property type="entry name" value="P-loop containing nucleotide triphosphate hydrolases"/>
    <property type="match status" value="1"/>
</dbReference>
<keyword evidence="6 9" id="KW-0067">ATP-binding</keyword>
<evidence type="ECO:0000256" key="9">
    <source>
        <dbReference type="RuleBase" id="RU364103"/>
    </source>
</evidence>
<evidence type="ECO:0000256" key="7">
    <source>
        <dbReference type="ARBA" id="ARBA00022967"/>
    </source>
</evidence>
<dbReference type="PANTHER" id="PTHR43553">
    <property type="entry name" value="HEAVY METAL TRANSPORTER"/>
    <property type="match status" value="1"/>
</dbReference>
<dbReference type="EMBL" id="AP027080">
    <property type="protein sequence ID" value="BDU73118.1"/>
    <property type="molecule type" value="Genomic_DNA"/>
</dbReference>
<accession>A0AA48KC44</accession>
<dbReference type="InterPro" id="IPR015856">
    <property type="entry name" value="ABC_transpr_CbiO/EcfA_su"/>
</dbReference>
<evidence type="ECO:0000256" key="3">
    <source>
        <dbReference type="ARBA" id="ARBA00022448"/>
    </source>
</evidence>
<evidence type="ECO:0000256" key="1">
    <source>
        <dbReference type="ARBA" id="ARBA00004202"/>
    </source>
</evidence>
<dbReference type="GO" id="GO:0043190">
    <property type="term" value="C:ATP-binding cassette (ABC) transporter complex"/>
    <property type="evidence" value="ECO:0007669"/>
    <property type="project" value="TreeGrafter"/>
</dbReference>
<dbReference type="InterPro" id="IPR050095">
    <property type="entry name" value="ECF_ABC_transporter_ATP-bd"/>
</dbReference>
<keyword evidence="12" id="KW-1185">Reference proteome</keyword>
<organism evidence="11 12">
    <name type="scientific">Mesoterricola silvestris</name>
    <dbReference type="NCBI Taxonomy" id="2927979"/>
    <lineage>
        <taxon>Bacteria</taxon>
        <taxon>Pseudomonadati</taxon>
        <taxon>Acidobacteriota</taxon>
        <taxon>Holophagae</taxon>
        <taxon>Holophagales</taxon>
        <taxon>Holophagaceae</taxon>
        <taxon>Mesoterricola</taxon>
    </lineage>
</organism>
<evidence type="ECO:0000313" key="11">
    <source>
        <dbReference type="EMBL" id="BDU73118.1"/>
    </source>
</evidence>
<dbReference type="InterPro" id="IPR003439">
    <property type="entry name" value="ABC_transporter-like_ATP-bd"/>
</dbReference>
<dbReference type="GO" id="GO:0016887">
    <property type="term" value="F:ATP hydrolysis activity"/>
    <property type="evidence" value="ECO:0007669"/>
    <property type="project" value="InterPro"/>
</dbReference>